<dbReference type="InterPro" id="IPR043714">
    <property type="entry name" value="DUF5655"/>
</dbReference>
<dbReference type="EMBL" id="BSDC01000003">
    <property type="protein sequence ID" value="GLH67976.1"/>
    <property type="molecule type" value="Genomic_DNA"/>
</dbReference>
<dbReference type="RefSeq" id="WP_285609550.1">
    <property type="nucleotide sequence ID" value="NZ_BSDC01000003.1"/>
</dbReference>
<comment type="caution">
    <text evidence="2">The sequence shown here is derived from an EMBL/GenBank/DDBJ whole genome shotgun (WGS) entry which is preliminary data.</text>
</comment>
<proteinExistence type="predicted"/>
<reference evidence="2" key="1">
    <citation type="journal article" date="2023" name="Antonie Van Leeuwenhoek">
        <title>Mesoterricola silvestris gen. nov., sp. nov., Mesoterricola sediminis sp. nov., Geothrix oryzae sp. nov., Geothrix edaphica sp. nov., Geothrix rubra sp. nov., and Geothrix limicola sp. nov., six novel members of Acidobacteriota isolated from soils.</title>
        <authorList>
            <person name="Itoh H."/>
            <person name="Sugisawa Y."/>
            <person name="Mise K."/>
            <person name="Xu Z."/>
            <person name="Kuniyasu M."/>
            <person name="Ushijima N."/>
            <person name="Kawano K."/>
            <person name="Kobayashi E."/>
            <person name="Shiratori Y."/>
            <person name="Masuda Y."/>
            <person name="Senoo K."/>
        </authorList>
    </citation>
    <scope>NUCLEOTIDE SEQUENCE</scope>
    <source>
        <strain evidence="2">Red802</strain>
    </source>
</reference>
<accession>A0ABQ5Q0Z4</accession>
<organism evidence="2 3">
    <name type="scientific">Geothrix edaphica</name>
    <dbReference type="NCBI Taxonomy" id="2927976"/>
    <lineage>
        <taxon>Bacteria</taxon>
        <taxon>Pseudomonadati</taxon>
        <taxon>Acidobacteriota</taxon>
        <taxon>Holophagae</taxon>
        <taxon>Holophagales</taxon>
        <taxon>Holophagaceae</taxon>
        <taxon>Geothrix</taxon>
    </lineage>
</organism>
<dbReference type="Pfam" id="PF14117">
    <property type="entry name" value="DUF4287"/>
    <property type="match status" value="1"/>
</dbReference>
<feature type="domain" description="DUF5655" evidence="1">
    <location>
        <begin position="97"/>
        <end position="207"/>
    </location>
</feature>
<evidence type="ECO:0000313" key="3">
    <source>
        <dbReference type="Proteomes" id="UP001165044"/>
    </source>
</evidence>
<sequence length="213" mass="22700">MSKPLSPSSSYDLHPSVAYVQSILANLEARTGRTLEAWVALARAEGPSDGKARVVWLKAQGLGASQAGLVAQRAAAGPGHAFDDTPAGYLAAAPGYVEAQYGGKKAALHPLFERIVELARSLGPEVKICPCETIVPFYRNHVFAEVKPFASRLDLGLALGDPAAVADLSGRLKDTGGFRKKDRITHKLELTGVADLDLALAWLRRAYGRDLKA</sequence>
<dbReference type="InterPro" id="IPR025629">
    <property type="entry name" value="DUF4287"/>
</dbReference>
<protein>
    <recommendedName>
        <fullName evidence="1">DUF5655 domain-containing protein</fullName>
    </recommendedName>
</protein>
<dbReference type="Proteomes" id="UP001165044">
    <property type="component" value="Unassembled WGS sequence"/>
</dbReference>
<name>A0ABQ5Q0Z4_9BACT</name>
<keyword evidence="3" id="KW-1185">Reference proteome</keyword>
<gene>
    <name evidence="2" type="ORF">GETHED_23400</name>
</gene>
<evidence type="ECO:0000313" key="2">
    <source>
        <dbReference type="EMBL" id="GLH67976.1"/>
    </source>
</evidence>
<evidence type="ECO:0000259" key="1">
    <source>
        <dbReference type="Pfam" id="PF18899"/>
    </source>
</evidence>
<dbReference type="Pfam" id="PF18899">
    <property type="entry name" value="DUF5655"/>
    <property type="match status" value="1"/>
</dbReference>